<evidence type="ECO:0000313" key="3">
    <source>
        <dbReference type="Proteomes" id="UP000604046"/>
    </source>
</evidence>
<gene>
    <name evidence="2" type="ORF">SNAT2548_LOCUS11192</name>
</gene>
<evidence type="ECO:0000256" key="1">
    <source>
        <dbReference type="SAM" id="Phobius"/>
    </source>
</evidence>
<reference evidence="2" key="1">
    <citation type="submission" date="2021-02" db="EMBL/GenBank/DDBJ databases">
        <authorList>
            <person name="Dougan E. K."/>
            <person name="Rhodes N."/>
            <person name="Thang M."/>
            <person name="Chan C."/>
        </authorList>
    </citation>
    <scope>NUCLEOTIDE SEQUENCE</scope>
</reference>
<keyword evidence="3" id="KW-1185">Reference proteome</keyword>
<feature type="transmembrane region" description="Helical" evidence="1">
    <location>
        <begin position="79"/>
        <end position="101"/>
    </location>
</feature>
<organism evidence="2 3">
    <name type="scientific">Symbiodinium natans</name>
    <dbReference type="NCBI Taxonomy" id="878477"/>
    <lineage>
        <taxon>Eukaryota</taxon>
        <taxon>Sar</taxon>
        <taxon>Alveolata</taxon>
        <taxon>Dinophyceae</taxon>
        <taxon>Suessiales</taxon>
        <taxon>Symbiodiniaceae</taxon>
        <taxon>Symbiodinium</taxon>
    </lineage>
</organism>
<comment type="caution">
    <text evidence="2">The sequence shown here is derived from an EMBL/GenBank/DDBJ whole genome shotgun (WGS) entry which is preliminary data.</text>
</comment>
<feature type="transmembrane region" description="Helical" evidence="1">
    <location>
        <begin position="113"/>
        <end position="131"/>
    </location>
</feature>
<evidence type="ECO:0000313" key="2">
    <source>
        <dbReference type="EMBL" id="CAE7242788.1"/>
    </source>
</evidence>
<keyword evidence="1" id="KW-1133">Transmembrane helix</keyword>
<dbReference type="Proteomes" id="UP000604046">
    <property type="component" value="Unassembled WGS sequence"/>
</dbReference>
<accession>A0A812LD16</accession>
<feature type="transmembrane region" description="Helical" evidence="1">
    <location>
        <begin position="47"/>
        <end position="67"/>
    </location>
</feature>
<feature type="transmembrane region" description="Helical" evidence="1">
    <location>
        <begin position="6"/>
        <end position="26"/>
    </location>
</feature>
<dbReference type="AlphaFoldDB" id="A0A812LD16"/>
<keyword evidence="1" id="KW-0472">Membrane</keyword>
<dbReference type="EMBL" id="CAJNDS010000990">
    <property type="protein sequence ID" value="CAE7242788.1"/>
    <property type="molecule type" value="Genomic_DNA"/>
</dbReference>
<protein>
    <submittedName>
        <fullName evidence="2">Uncharacterized protein</fullName>
    </submittedName>
</protein>
<proteinExistence type="predicted"/>
<keyword evidence="1" id="KW-0812">Transmembrane</keyword>
<name>A0A812LD16_9DINO</name>
<sequence>MSRGFTTAALVLACGASFIISPVMIFRAEWLVRKTGALAPNEKFHPIAKRFLVAFEMTVLSLAGLAARSCAVGDAADRVFWARIMAIPCASLCTTLSLFGYEKDHAFHNKHTGAKAFGGLTTALLLGGVAFPETDL</sequence>